<dbReference type="AlphaFoldDB" id="A0A0N5AMM7"/>
<keyword evidence="2" id="KW-1185">Reference proteome</keyword>
<evidence type="ECO:0000313" key="3">
    <source>
        <dbReference type="WBParaSite" id="SMUV_0000584001-mRNA-1"/>
    </source>
</evidence>
<feature type="region of interest" description="Disordered" evidence="1">
    <location>
        <begin position="1"/>
        <end position="20"/>
    </location>
</feature>
<sequence length="77" mass="9232">MNPKYAENVTERRQQINDEGWQTVTGEIEKNNEQIEKMEKWRWARQGNENGRWRDGGGNFFAMVKKEKNERSEETVN</sequence>
<accession>A0A0N5AMM7</accession>
<reference evidence="3" key="1">
    <citation type="submission" date="2017-02" db="UniProtKB">
        <authorList>
            <consortium name="WormBaseParasite"/>
        </authorList>
    </citation>
    <scope>IDENTIFICATION</scope>
</reference>
<dbReference type="WBParaSite" id="SMUV_0000584001-mRNA-1">
    <property type="protein sequence ID" value="SMUV_0000584001-mRNA-1"/>
    <property type="gene ID" value="SMUV_0000584001"/>
</dbReference>
<name>A0A0N5AMM7_9BILA</name>
<organism evidence="2 3">
    <name type="scientific">Syphacia muris</name>
    <dbReference type="NCBI Taxonomy" id="451379"/>
    <lineage>
        <taxon>Eukaryota</taxon>
        <taxon>Metazoa</taxon>
        <taxon>Ecdysozoa</taxon>
        <taxon>Nematoda</taxon>
        <taxon>Chromadorea</taxon>
        <taxon>Rhabditida</taxon>
        <taxon>Spirurina</taxon>
        <taxon>Oxyuridomorpha</taxon>
        <taxon>Oxyuroidea</taxon>
        <taxon>Oxyuridae</taxon>
        <taxon>Syphacia</taxon>
    </lineage>
</organism>
<evidence type="ECO:0000256" key="1">
    <source>
        <dbReference type="SAM" id="MobiDB-lite"/>
    </source>
</evidence>
<proteinExistence type="predicted"/>
<dbReference type="Proteomes" id="UP000046393">
    <property type="component" value="Unplaced"/>
</dbReference>
<protein>
    <submittedName>
        <fullName evidence="3">Uncharacterized protein</fullName>
    </submittedName>
</protein>
<evidence type="ECO:0000313" key="2">
    <source>
        <dbReference type="Proteomes" id="UP000046393"/>
    </source>
</evidence>